<dbReference type="AlphaFoldDB" id="A0A2M9G7H2"/>
<dbReference type="GO" id="GO:0005737">
    <property type="term" value="C:cytoplasm"/>
    <property type="evidence" value="ECO:0007669"/>
    <property type="project" value="UniProtKB-ARBA"/>
</dbReference>
<protein>
    <submittedName>
        <fullName evidence="3">Heme iron utilization protein</fullName>
    </submittedName>
</protein>
<organism evidence="3 4">
    <name type="scientific">Minwuia thermotolerans</name>
    <dbReference type="NCBI Taxonomy" id="2056226"/>
    <lineage>
        <taxon>Bacteria</taxon>
        <taxon>Pseudomonadati</taxon>
        <taxon>Pseudomonadota</taxon>
        <taxon>Alphaproteobacteria</taxon>
        <taxon>Minwuiales</taxon>
        <taxon>Minwuiaceae</taxon>
        <taxon>Minwuia</taxon>
    </lineage>
</organism>
<dbReference type="Gene3D" id="3.20.180.10">
    <property type="entry name" value="PNP-oxidase-like"/>
    <property type="match status" value="1"/>
</dbReference>
<reference evidence="3 4" key="1">
    <citation type="submission" date="2017-11" db="EMBL/GenBank/DDBJ databases">
        <title>Draft genome sequence of Rhizobiales bacterium SY3-13.</title>
        <authorList>
            <person name="Sun C."/>
        </authorList>
    </citation>
    <scope>NUCLEOTIDE SEQUENCE [LARGE SCALE GENOMIC DNA]</scope>
    <source>
        <strain evidence="3 4">SY3-13</strain>
    </source>
</reference>
<feature type="domain" description="Pyridoxamine 5'-phosphate oxidase N-terminal" evidence="1">
    <location>
        <begin position="11"/>
        <end position="134"/>
    </location>
</feature>
<dbReference type="Gene3D" id="2.30.110.10">
    <property type="entry name" value="Electron Transport, Fmn-binding Protein, Chain A"/>
    <property type="match status" value="1"/>
</dbReference>
<proteinExistence type="predicted"/>
<dbReference type="Proteomes" id="UP000229498">
    <property type="component" value="Unassembled WGS sequence"/>
</dbReference>
<name>A0A2M9G7H2_9PROT</name>
<dbReference type="Pfam" id="PF01243">
    <property type="entry name" value="PNPOx_N"/>
    <property type="match status" value="1"/>
</dbReference>
<gene>
    <name evidence="3" type="ORF">CVT23_00980</name>
</gene>
<dbReference type="SUPFAM" id="SSF50475">
    <property type="entry name" value="FMN-binding split barrel"/>
    <property type="match status" value="1"/>
</dbReference>
<feature type="domain" description="DUF2470" evidence="2">
    <location>
        <begin position="164"/>
        <end position="233"/>
    </location>
</feature>
<evidence type="ECO:0000259" key="1">
    <source>
        <dbReference type="Pfam" id="PF01243"/>
    </source>
</evidence>
<dbReference type="InterPro" id="IPR019595">
    <property type="entry name" value="DUF2470"/>
</dbReference>
<dbReference type="EMBL" id="PHIG01000004">
    <property type="protein sequence ID" value="PJK31654.1"/>
    <property type="molecule type" value="Genomic_DNA"/>
</dbReference>
<evidence type="ECO:0000259" key="2">
    <source>
        <dbReference type="Pfam" id="PF10615"/>
    </source>
</evidence>
<dbReference type="PANTHER" id="PTHR13343:SF17">
    <property type="entry name" value="CELLULAR REPRESSOR OF E1A-STIMULATED GENES, ISOFORM A"/>
    <property type="match status" value="1"/>
</dbReference>
<dbReference type="InterPro" id="IPR011576">
    <property type="entry name" value="Pyridox_Oxase_N"/>
</dbReference>
<evidence type="ECO:0000313" key="4">
    <source>
        <dbReference type="Proteomes" id="UP000229498"/>
    </source>
</evidence>
<dbReference type="InterPro" id="IPR012349">
    <property type="entry name" value="Split_barrel_FMN-bd"/>
</dbReference>
<dbReference type="InterPro" id="IPR037119">
    <property type="entry name" value="Haem_oxidase_HugZ-like_sf"/>
</dbReference>
<keyword evidence="4" id="KW-1185">Reference proteome</keyword>
<dbReference type="RefSeq" id="WP_109794479.1">
    <property type="nucleotide sequence ID" value="NZ_PHIG01000004.1"/>
</dbReference>
<sequence length="241" mass="25447">MSGAGQDAAAESRRLMRSEPTAVLSTGLGADGWPYGSLVLTAVDHAARPILLISTLAEHTKNLARDDRVSLLFDGTGGHRERLTGPRVTVLGRAAKTDDEHAKARFLARHPSAAMYAGFGDFAFWRIEPERAHIVAGFGRIDWVDADSLLTDVSGAAALAGAESGIVRHMNEDHSDAVGLYANVLCGQDGVGWRMTGVDPEGADLARAGAHCRVAFGKPVADADGARAELVRLVRTARGRG</sequence>
<dbReference type="Pfam" id="PF10615">
    <property type="entry name" value="DUF2470"/>
    <property type="match status" value="1"/>
</dbReference>
<accession>A0A2M9G7H2</accession>
<evidence type="ECO:0000313" key="3">
    <source>
        <dbReference type="EMBL" id="PJK31654.1"/>
    </source>
</evidence>
<dbReference type="PANTHER" id="PTHR13343">
    <property type="entry name" value="CREG1 PROTEIN"/>
    <property type="match status" value="1"/>
</dbReference>
<comment type="caution">
    <text evidence="3">The sequence shown here is derived from an EMBL/GenBank/DDBJ whole genome shotgun (WGS) entry which is preliminary data.</text>
</comment>
<dbReference type="OrthoDB" id="9814594at2"/>